<accession>A0A392RHD9</accession>
<evidence type="ECO:0000313" key="1">
    <source>
        <dbReference type="EMBL" id="MCI35210.1"/>
    </source>
</evidence>
<keyword evidence="2" id="KW-1185">Reference proteome</keyword>
<name>A0A392RHD9_9FABA</name>
<reference evidence="1 2" key="1">
    <citation type="journal article" date="2018" name="Front. Plant Sci.">
        <title>Red Clover (Trifolium pratense) and Zigzag Clover (T. medium) - A Picture of Genomic Similarities and Differences.</title>
        <authorList>
            <person name="Dluhosova J."/>
            <person name="Istvanek J."/>
            <person name="Nedelnik J."/>
            <person name="Repkova J."/>
        </authorList>
    </citation>
    <scope>NUCLEOTIDE SEQUENCE [LARGE SCALE GENOMIC DNA]</scope>
    <source>
        <strain evidence="2">cv. 10/8</strain>
        <tissue evidence="1">Leaf</tissue>
    </source>
</reference>
<comment type="caution">
    <text evidence="1">The sequence shown here is derived from an EMBL/GenBank/DDBJ whole genome shotgun (WGS) entry which is preliminary data.</text>
</comment>
<dbReference type="AlphaFoldDB" id="A0A392RHD9"/>
<dbReference type="Proteomes" id="UP000265520">
    <property type="component" value="Unassembled WGS sequence"/>
</dbReference>
<organism evidence="1 2">
    <name type="scientific">Trifolium medium</name>
    <dbReference type="NCBI Taxonomy" id="97028"/>
    <lineage>
        <taxon>Eukaryota</taxon>
        <taxon>Viridiplantae</taxon>
        <taxon>Streptophyta</taxon>
        <taxon>Embryophyta</taxon>
        <taxon>Tracheophyta</taxon>
        <taxon>Spermatophyta</taxon>
        <taxon>Magnoliopsida</taxon>
        <taxon>eudicotyledons</taxon>
        <taxon>Gunneridae</taxon>
        <taxon>Pentapetalae</taxon>
        <taxon>rosids</taxon>
        <taxon>fabids</taxon>
        <taxon>Fabales</taxon>
        <taxon>Fabaceae</taxon>
        <taxon>Papilionoideae</taxon>
        <taxon>50 kb inversion clade</taxon>
        <taxon>NPAAA clade</taxon>
        <taxon>Hologalegina</taxon>
        <taxon>IRL clade</taxon>
        <taxon>Trifolieae</taxon>
        <taxon>Trifolium</taxon>
    </lineage>
</organism>
<sequence>MINSQRVYVFLAGLDSHLDGVRGRILATTPLPNVQSVYATVYAEANRQEAMLGNESTEGSIFAVKKYPKKGV</sequence>
<dbReference type="EMBL" id="LXQA010221267">
    <property type="protein sequence ID" value="MCI35210.1"/>
    <property type="molecule type" value="Genomic_DNA"/>
</dbReference>
<proteinExistence type="predicted"/>
<evidence type="ECO:0000313" key="2">
    <source>
        <dbReference type="Proteomes" id="UP000265520"/>
    </source>
</evidence>
<feature type="non-terminal residue" evidence="1">
    <location>
        <position position="72"/>
    </location>
</feature>
<protein>
    <submittedName>
        <fullName evidence="1">Beta-galactosidase</fullName>
    </submittedName>
</protein>